<organism evidence="5 6">
    <name type="scientific">Sporosarcina siberiensis</name>
    <dbReference type="NCBI Taxonomy" id="1365606"/>
    <lineage>
        <taxon>Bacteria</taxon>
        <taxon>Bacillati</taxon>
        <taxon>Bacillota</taxon>
        <taxon>Bacilli</taxon>
        <taxon>Bacillales</taxon>
        <taxon>Caryophanaceae</taxon>
        <taxon>Sporosarcina</taxon>
    </lineage>
</organism>
<keyword evidence="3" id="KW-0808">Transferase</keyword>
<evidence type="ECO:0000259" key="4">
    <source>
        <dbReference type="Pfam" id="PF00155"/>
    </source>
</evidence>
<dbReference type="PANTHER" id="PTHR42832:SF3">
    <property type="entry name" value="L-GLUTAMINE--4-(METHYLSULFANYL)-2-OXOBUTANOATE AMINOTRANSFERASE"/>
    <property type="match status" value="1"/>
</dbReference>
<comment type="cofactor">
    <cofactor evidence="1">
        <name>pyridoxal 5'-phosphate</name>
        <dbReference type="ChEBI" id="CHEBI:597326"/>
    </cofactor>
</comment>
<dbReference type="InterPro" id="IPR015422">
    <property type="entry name" value="PyrdxlP-dep_Trfase_small"/>
</dbReference>
<dbReference type="CDD" id="cd00609">
    <property type="entry name" value="AAT_like"/>
    <property type="match status" value="1"/>
</dbReference>
<keyword evidence="2 5" id="KW-0032">Aminotransferase</keyword>
<dbReference type="Proteomes" id="UP001597218">
    <property type="component" value="Unassembled WGS sequence"/>
</dbReference>
<name>A0ABW4SGK1_9BACL</name>
<dbReference type="Gene3D" id="3.40.640.10">
    <property type="entry name" value="Type I PLP-dependent aspartate aminotransferase-like (Major domain)"/>
    <property type="match status" value="1"/>
</dbReference>
<proteinExistence type="predicted"/>
<dbReference type="Gene3D" id="3.90.1150.10">
    <property type="entry name" value="Aspartate Aminotransferase, domain 1"/>
    <property type="match status" value="1"/>
</dbReference>
<evidence type="ECO:0000313" key="6">
    <source>
        <dbReference type="Proteomes" id="UP001597218"/>
    </source>
</evidence>
<keyword evidence="6" id="KW-1185">Reference proteome</keyword>
<dbReference type="NCBIfam" id="NF005977">
    <property type="entry name" value="PRK08068.1"/>
    <property type="match status" value="1"/>
</dbReference>
<comment type="caution">
    <text evidence="5">The sequence shown here is derived from an EMBL/GenBank/DDBJ whole genome shotgun (WGS) entry which is preliminary data.</text>
</comment>
<dbReference type="InterPro" id="IPR004839">
    <property type="entry name" value="Aminotransferase_I/II_large"/>
</dbReference>
<dbReference type="InterPro" id="IPR015421">
    <property type="entry name" value="PyrdxlP-dep_Trfase_major"/>
</dbReference>
<dbReference type="InterPro" id="IPR050881">
    <property type="entry name" value="LL-DAP_aminotransferase"/>
</dbReference>
<reference evidence="6" key="1">
    <citation type="journal article" date="2019" name="Int. J. Syst. Evol. Microbiol.">
        <title>The Global Catalogue of Microorganisms (GCM) 10K type strain sequencing project: providing services to taxonomists for standard genome sequencing and annotation.</title>
        <authorList>
            <consortium name="The Broad Institute Genomics Platform"/>
            <consortium name="The Broad Institute Genome Sequencing Center for Infectious Disease"/>
            <person name="Wu L."/>
            <person name="Ma J."/>
        </authorList>
    </citation>
    <scope>NUCLEOTIDE SEQUENCE [LARGE SCALE GENOMIC DNA]</scope>
    <source>
        <strain evidence="6">CGMCC 4.7177</strain>
    </source>
</reference>
<gene>
    <name evidence="5" type="ORF">ACFSFY_08435</name>
</gene>
<accession>A0ABW4SGK1</accession>
<feature type="domain" description="Aminotransferase class I/classII large" evidence="4">
    <location>
        <begin position="31"/>
        <end position="381"/>
    </location>
</feature>
<dbReference type="EMBL" id="JBHUGI010000024">
    <property type="protein sequence ID" value="MFD1928084.1"/>
    <property type="molecule type" value="Genomic_DNA"/>
</dbReference>
<evidence type="ECO:0000256" key="3">
    <source>
        <dbReference type="ARBA" id="ARBA00022679"/>
    </source>
</evidence>
<dbReference type="Pfam" id="PF00155">
    <property type="entry name" value="Aminotran_1_2"/>
    <property type="match status" value="1"/>
</dbReference>
<sequence length="387" mass="42779">MVISERLKNMPPHFFSKLVKNVEAAMAEGRDIINLGRGNPDQPTPKHIIKALQEAVEDPLTHGYAAFRGTTELKEAVGVFYKREYNVDINPETEVAILFGTKTGLVELPLALMNAGELLLLPDPGYPDYLSGVSLADIKYDLMPLLAENNFLPDYTALSSEQKEQAKLMYLNYPSNPTSATASIPFFEETVEFAKASNISVMHDFAYGAIGFEGKKPVSFLQAEGAKDVGIEMYTFSKTYNMAGWRIGFAVGNHEIIEAINTLQDHLFINPFPAVQRAAAVALTSSQDSVENLVSLYENRRNVLISECKRIGWDVEAPEASFFAWLPVPKEYSSESFAELLLSKANVAVAPGNGFGSYGEGYIRVGLLEDEDRLKEAVARIEKLNLF</sequence>
<protein>
    <submittedName>
        <fullName evidence="5">Pyridoxal phosphate-dependent aminotransferase</fullName>
    </submittedName>
</protein>
<evidence type="ECO:0000256" key="2">
    <source>
        <dbReference type="ARBA" id="ARBA00022576"/>
    </source>
</evidence>
<evidence type="ECO:0000313" key="5">
    <source>
        <dbReference type="EMBL" id="MFD1928084.1"/>
    </source>
</evidence>
<dbReference type="GO" id="GO:0008483">
    <property type="term" value="F:transaminase activity"/>
    <property type="evidence" value="ECO:0007669"/>
    <property type="project" value="UniProtKB-KW"/>
</dbReference>
<dbReference type="PANTHER" id="PTHR42832">
    <property type="entry name" value="AMINO ACID AMINOTRANSFERASE"/>
    <property type="match status" value="1"/>
</dbReference>
<dbReference type="InterPro" id="IPR015424">
    <property type="entry name" value="PyrdxlP-dep_Trfase"/>
</dbReference>
<dbReference type="RefSeq" id="WP_381537124.1">
    <property type="nucleotide sequence ID" value="NZ_JBHUGI010000024.1"/>
</dbReference>
<evidence type="ECO:0000256" key="1">
    <source>
        <dbReference type="ARBA" id="ARBA00001933"/>
    </source>
</evidence>
<dbReference type="SUPFAM" id="SSF53383">
    <property type="entry name" value="PLP-dependent transferases"/>
    <property type="match status" value="1"/>
</dbReference>